<evidence type="ECO:0000256" key="3">
    <source>
        <dbReference type="ARBA" id="ARBA00022553"/>
    </source>
</evidence>
<evidence type="ECO:0000256" key="1">
    <source>
        <dbReference type="ARBA" id="ARBA00004123"/>
    </source>
</evidence>
<dbReference type="PANTHER" id="PTHR14087:SF7">
    <property type="entry name" value="THYMOCYTE NUCLEAR PROTEIN 1"/>
    <property type="match status" value="1"/>
</dbReference>
<dbReference type="InterPro" id="IPR002740">
    <property type="entry name" value="EVE_domain"/>
</dbReference>
<comment type="subcellular location">
    <subcellularLocation>
        <location evidence="1">Nucleus</location>
    </subcellularLocation>
</comment>
<evidence type="ECO:0000256" key="2">
    <source>
        <dbReference type="ARBA" id="ARBA00014654"/>
    </source>
</evidence>
<keyword evidence="7" id="KW-1185">Reference proteome</keyword>
<dbReference type="Gene3D" id="3.10.590.10">
    <property type="entry name" value="ph1033 like domains"/>
    <property type="match status" value="1"/>
</dbReference>
<dbReference type="GO" id="GO:0005634">
    <property type="term" value="C:nucleus"/>
    <property type="evidence" value="ECO:0007669"/>
    <property type="project" value="UniProtKB-SubCell"/>
</dbReference>
<dbReference type="Pfam" id="PF01878">
    <property type="entry name" value="EVE"/>
    <property type="match status" value="1"/>
</dbReference>
<reference evidence="6" key="1">
    <citation type="journal article" date="2020" name="Stud. Mycol.">
        <title>101 Dothideomycetes genomes: a test case for predicting lifestyles and emergence of pathogens.</title>
        <authorList>
            <person name="Haridas S."/>
            <person name="Albert R."/>
            <person name="Binder M."/>
            <person name="Bloem J."/>
            <person name="Labutti K."/>
            <person name="Salamov A."/>
            <person name="Andreopoulos B."/>
            <person name="Baker S."/>
            <person name="Barry K."/>
            <person name="Bills G."/>
            <person name="Bluhm B."/>
            <person name="Cannon C."/>
            <person name="Castanera R."/>
            <person name="Culley D."/>
            <person name="Daum C."/>
            <person name="Ezra D."/>
            <person name="Gonzalez J."/>
            <person name="Henrissat B."/>
            <person name="Kuo A."/>
            <person name="Liang C."/>
            <person name="Lipzen A."/>
            <person name="Lutzoni F."/>
            <person name="Magnuson J."/>
            <person name="Mondo S."/>
            <person name="Nolan M."/>
            <person name="Ohm R."/>
            <person name="Pangilinan J."/>
            <person name="Park H.-J."/>
            <person name="Ramirez L."/>
            <person name="Alfaro M."/>
            <person name="Sun H."/>
            <person name="Tritt A."/>
            <person name="Yoshinaga Y."/>
            <person name="Zwiers L.-H."/>
            <person name="Turgeon B."/>
            <person name="Goodwin S."/>
            <person name="Spatafora J."/>
            <person name="Crous P."/>
            <person name="Grigoriev I."/>
        </authorList>
    </citation>
    <scope>NUCLEOTIDE SEQUENCE</scope>
    <source>
        <strain evidence="6">CBS 130266</strain>
    </source>
</reference>
<feature type="non-terminal residue" evidence="6">
    <location>
        <position position="170"/>
    </location>
</feature>
<dbReference type="CDD" id="cd21133">
    <property type="entry name" value="EVE"/>
    <property type="match status" value="1"/>
</dbReference>
<evidence type="ECO:0000259" key="5">
    <source>
        <dbReference type="Pfam" id="PF01878"/>
    </source>
</evidence>
<dbReference type="FunFam" id="3.10.590.10:FF:000003">
    <property type="entry name" value="Thymocyte nuclear protein 1"/>
    <property type="match status" value="1"/>
</dbReference>
<dbReference type="OrthoDB" id="41445at2759"/>
<feature type="domain" description="EVE" evidence="5">
    <location>
        <begin position="8"/>
        <end position="168"/>
    </location>
</feature>
<keyword evidence="4" id="KW-0539">Nucleus</keyword>
<dbReference type="InterPro" id="IPR015947">
    <property type="entry name" value="PUA-like_sf"/>
</dbReference>
<dbReference type="Proteomes" id="UP000800235">
    <property type="component" value="Unassembled WGS sequence"/>
</dbReference>
<dbReference type="InterPro" id="IPR052181">
    <property type="entry name" value="5hmC_binding"/>
</dbReference>
<organism evidence="6 7">
    <name type="scientific">Tothia fuscella</name>
    <dbReference type="NCBI Taxonomy" id="1048955"/>
    <lineage>
        <taxon>Eukaryota</taxon>
        <taxon>Fungi</taxon>
        <taxon>Dikarya</taxon>
        <taxon>Ascomycota</taxon>
        <taxon>Pezizomycotina</taxon>
        <taxon>Dothideomycetes</taxon>
        <taxon>Pleosporomycetidae</taxon>
        <taxon>Venturiales</taxon>
        <taxon>Cylindrosympodiaceae</taxon>
        <taxon>Tothia</taxon>
    </lineage>
</organism>
<evidence type="ECO:0000313" key="6">
    <source>
        <dbReference type="EMBL" id="KAF2437125.1"/>
    </source>
</evidence>
<name>A0A9P4P2K8_9PEZI</name>
<comment type="caution">
    <text evidence="6">The sequence shown here is derived from an EMBL/GenBank/DDBJ whole genome shotgun (WGS) entry which is preliminary data.</text>
</comment>
<keyword evidence="3" id="KW-0597">Phosphoprotein</keyword>
<accession>A0A9P4P2K8</accession>
<sequence length="170" mass="19606">MAPFAGRNFWLMKAEPDSRIEKGVDVKFSIDDLIAATEPEPWTGVRNHEAKKNMQNMRKGDMAFFYHSSCKVPGVVGIMEIVEEATPDKSAFDQNDPYYDAKSDPEHPKWFNVHVQFRQKLDHPELVTLTELRKDSHYQKPLQDMELFAKSRLSVSKVTAKDWNHVLTLA</sequence>
<dbReference type="AlphaFoldDB" id="A0A9P4P2K8"/>
<dbReference type="EMBL" id="MU007009">
    <property type="protein sequence ID" value="KAF2437125.1"/>
    <property type="molecule type" value="Genomic_DNA"/>
</dbReference>
<gene>
    <name evidence="6" type="ORF">EJ08DRAFT_577602</name>
</gene>
<dbReference type="PANTHER" id="PTHR14087">
    <property type="entry name" value="THYMOCYTE NUCLEAR PROTEIN 1"/>
    <property type="match status" value="1"/>
</dbReference>
<protein>
    <recommendedName>
        <fullName evidence="2">Thymocyte nuclear protein 1</fullName>
    </recommendedName>
</protein>
<evidence type="ECO:0000256" key="4">
    <source>
        <dbReference type="ARBA" id="ARBA00023242"/>
    </source>
</evidence>
<proteinExistence type="predicted"/>
<evidence type="ECO:0000313" key="7">
    <source>
        <dbReference type="Proteomes" id="UP000800235"/>
    </source>
</evidence>
<dbReference type="InterPro" id="IPR047197">
    <property type="entry name" value="THYN1-like_EVE"/>
</dbReference>
<dbReference type="SUPFAM" id="SSF88697">
    <property type="entry name" value="PUA domain-like"/>
    <property type="match status" value="1"/>
</dbReference>